<dbReference type="InterPro" id="IPR011659">
    <property type="entry name" value="WD40"/>
</dbReference>
<dbReference type="SUPFAM" id="SSF53474">
    <property type="entry name" value="alpha/beta-Hydrolases"/>
    <property type="match status" value="1"/>
</dbReference>
<organism evidence="5 6">
    <name type="scientific">Curtobacterium pusillum</name>
    <dbReference type="NCBI Taxonomy" id="69373"/>
    <lineage>
        <taxon>Bacteria</taxon>
        <taxon>Bacillati</taxon>
        <taxon>Actinomycetota</taxon>
        <taxon>Actinomycetes</taxon>
        <taxon>Micrococcales</taxon>
        <taxon>Microbacteriaceae</taxon>
        <taxon>Curtobacterium</taxon>
    </lineage>
</organism>
<dbReference type="SUPFAM" id="SSF82171">
    <property type="entry name" value="DPP6 N-terminal domain-like"/>
    <property type="match status" value="1"/>
</dbReference>
<dbReference type="Pfam" id="PF07676">
    <property type="entry name" value="PD40"/>
    <property type="match status" value="1"/>
</dbReference>
<dbReference type="RefSeq" id="WP_182516440.1">
    <property type="nucleotide sequence ID" value="NZ_JACGXP010000004.1"/>
</dbReference>
<proteinExistence type="predicted"/>
<dbReference type="Pfam" id="PF00326">
    <property type="entry name" value="Peptidase_S9"/>
    <property type="match status" value="1"/>
</dbReference>
<keyword evidence="1" id="KW-0378">Hydrolase</keyword>
<keyword evidence="2" id="KW-0720">Serine protease</keyword>
<comment type="caution">
    <text evidence="5">The sequence shown here is derived from an EMBL/GenBank/DDBJ whole genome shotgun (WGS) entry which is preliminary data.</text>
</comment>
<dbReference type="InterPro" id="IPR001375">
    <property type="entry name" value="Peptidase_S9_cat"/>
</dbReference>
<keyword evidence="5" id="KW-0645">Protease</keyword>
<gene>
    <name evidence="5" type="ORF">FHW23_002516</name>
</gene>
<feature type="region of interest" description="Disordered" evidence="3">
    <location>
        <begin position="1"/>
        <end position="25"/>
    </location>
</feature>
<evidence type="ECO:0000256" key="3">
    <source>
        <dbReference type="SAM" id="MobiDB-lite"/>
    </source>
</evidence>
<evidence type="ECO:0000259" key="4">
    <source>
        <dbReference type="Pfam" id="PF00326"/>
    </source>
</evidence>
<dbReference type="InterPro" id="IPR029058">
    <property type="entry name" value="AB_hydrolase_fold"/>
</dbReference>
<dbReference type="AlphaFoldDB" id="A0AAW3T9P9"/>
<dbReference type="InterPro" id="IPR011042">
    <property type="entry name" value="6-blade_b-propeller_TolB-like"/>
</dbReference>
<dbReference type="EMBL" id="JACGXP010000004">
    <property type="protein sequence ID" value="MBA8991247.1"/>
    <property type="molecule type" value="Genomic_DNA"/>
</dbReference>
<sequence length="679" mass="71504">MLANDIPHLHVPSSPTVSGDPRNGGTAFVAVSRPDLDQDVYRSTVEQVTVDGAIRWTSGDRDSAPTLSPDGRSLAFLRTVEDDHGASRPQLAVSPVHGGEARIVTDLPLGAGAPVWSPDSTRVAVTARFPQPGRYGSSVPGSERRPAPNAEAPRLITRLDFHVDGAGYLADKPQQIVVVDVSDRDAPLVRTALTSAPCSLAAPAWYPDGSALLVIAPRDLGVRETHDDDLYRVDVADGTIDLAVRTEGSVSSSTVSADGTVFYLGASHVDGRLVAEPEGLWSAVHGSDPVRLTARETVDVTGTPVVHGDDVLVAVLDRGTVGVRRVPRGTTTPLQLDELPSVLGGRLVVTGFDVDGDVLVATAATPTSPGEVLVVDLTADGPAATGGPARADADGAATVQAAATLTDYAAPLRDTASAPGVRRIEEVTGTSADGTPVHGWVVLPEGDGPHPVLRVVHGGPFGQDTWAFFDEAQVYASAGYAVVIGNPRGSGGYGLEHGRAVIGAMGTVDVDDVLALLDAALERPDLDASRVGIMGGSYGGFMTSWVAAHHGDRFVAAWSERAVNAWDSFAGSSDIGWFFADAYVGADPEEQRRRSPLTYAAQVEIPFMVAHSEEDWRCPIEQGHRQFVALKRAGVDASFLVFPGEGHELSRSGRPQHRAQRFEHVLAWWAQHLPVTPVA</sequence>
<feature type="domain" description="Peptidase S9 prolyl oligopeptidase catalytic" evidence="4">
    <location>
        <begin position="466"/>
        <end position="673"/>
    </location>
</feature>
<dbReference type="Gene3D" id="3.40.50.1820">
    <property type="entry name" value="alpha/beta hydrolase"/>
    <property type="match status" value="1"/>
</dbReference>
<accession>A0AAW3T9P9</accession>
<dbReference type="Gene3D" id="2.120.10.30">
    <property type="entry name" value="TolB, C-terminal domain"/>
    <property type="match status" value="2"/>
</dbReference>
<evidence type="ECO:0000313" key="5">
    <source>
        <dbReference type="EMBL" id="MBA8991247.1"/>
    </source>
</evidence>
<evidence type="ECO:0000256" key="2">
    <source>
        <dbReference type="ARBA" id="ARBA00022825"/>
    </source>
</evidence>
<name>A0AAW3T9P9_9MICO</name>
<evidence type="ECO:0000256" key="1">
    <source>
        <dbReference type="ARBA" id="ARBA00022801"/>
    </source>
</evidence>
<dbReference type="GO" id="GO:0004177">
    <property type="term" value="F:aminopeptidase activity"/>
    <property type="evidence" value="ECO:0007669"/>
    <property type="project" value="UniProtKB-KW"/>
</dbReference>
<dbReference type="PANTHER" id="PTHR42776">
    <property type="entry name" value="SERINE PEPTIDASE S9 FAMILY MEMBER"/>
    <property type="match status" value="1"/>
</dbReference>
<dbReference type="GO" id="GO:0004252">
    <property type="term" value="F:serine-type endopeptidase activity"/>
    <property type="evidence" value="ECO:0007669"/>
    <property type="project" value="TreeGrafter"/>
</dbReference>
<dbReference type="Proteomes" id="UP000590225">
    <property type="component" value="Unassembled WGS sequence"/>
</dbReference>
<keyword evidence="5" id="KW-0031">Aminopeptidase</keyword>
<dbReference type="PANTHER" id="PTHR42776:SF27">
    <property type="entry name" value="DIPEPTIDYL PEPTIDASE FAMILY MEMBER 6"/>
    <property type="match status" value="1"/>
</dbReference>
<dbReference type="GO" id="GO:0006508">
    <property type="term" value="P:proteolysis"/>
    <property type="evidence" value="ECO:0007669"/>
    <property type="project" value="InterPro"/>
</dbReference>
<evidence type="ECO:0000313" key="6">
    <source>
        <dbReference type="Proteomes" id="UP000590225"/>
    </source>
</evidence>
<reference evidence="5 6" key="1">
    <citation type="submission" date="2020-07" db="EMBL/GenBank/DDBJ databases">
        <title>Above-ground endophytic microbial communities from plants in different locations in the United States.</title>
        <authorList>
            <person name="Frank C."/>
        </authorList>
    </citation>
    <scope>NUCLEOTIDE SEQUENCE [LARGE SCALE GENOMIC DNA]</scope>
    <source>
        <strain evidence="5 6">WPL5_2</strain>
    </source>
</reference>
<protein>
    <submittedName>
        <fullName evidence="5">Dipeptidyl aminopeptidase/acylaminoacyl peptidase</fullName>
    </submittedName>
</protein>